<keyword evidence="9" id="KW-0675">Receptor</keyword>
<reference evidence="15 16" key="1">
    <citation type="submission" date="2020-08" db="EMBL/GenBank/DDBJ databases">
        <authorList>
            <person name="Koutsovoulos G."/>
            <person name="Danchin GJ E."/>
        </authorList>
    </citation>
    <scope>NUCLEOTIDE SEQUENCE [LARGE SCALE GENOMIC DNA]</scope>
</reference>
<evidence type="ECO:0000256" key="9">
    <source>
        <dbReference type="ARBA" id="ARBA00023170"/>
    </source>
</evidence>
<keyword evidence="5" id="KW-0862">Zinc</keyword>
<evidence type="ECO:0000256" key="7">
    <source>
        <dbReference type="ARBA" id="ARBA00023125"/>
    </source>
</evidence>
<keyword evidence="7" id="KW-0238">DNA-binding</keyword>
<keyword evidence="8" id="KW-0804">Transcription</keyword>
<dbReference type="SMART" id="SM00399">
    <property type="entry name" value="ZnF_C4"/>
    <property type="match status" value="1"/>
</dbReference>
<feature type="domain" description="Nuclear receptor" evidence="13">
    <location>
        <begin position="24"/>
        <end position="99"/>
    </location>
</feature>
<organism evidence="15 16">
    <name type="scientific">Meloidogyne enterolobii</name>
    <name type="common">Root-knot nematode worm</name>
    <name type="synonym">Meloidogyne mayaguensis</name>
    <dbReference type="NCBI Taxonomy" id="390850"/>
    <lineage>
        <taxon>Eukaryota</taxon>
        <taxon>Metazoa</taxon>
        <taxon>Ecdysozoa</taxon>
        <taxon>Nematoda</taxon>
        <taxon>Chromadorea</taxon>
        <taxon>Rhabditida</taxon>
        <taxon>Tylenchina</taxon>
        <taxon>Tylenchomorpha</taxon>
        <taxon>Tylenchoidea</taxon>
        <taxon>Meloidogynidae</taxon>
        <taxon>Meloidogyninae</taxon>
        <taxon>Meloidogyne</taxon>
    </lineage>
</organism>
<proteinExistence type="inferred from homology"/>
<dbReference type="PROSITE" id="PS51030">
    <property type="entry name" value="NUCLEAR_REC_DBD_2"/>
    <property type="match status" value="1"/>
</dbReference>
<dbReference type="EMBL" id="CAJEWN010001104">
    <property type="protein sequence ID" value="CAD2194338.1"/>
    <property type="molecule type" value="Genomic_DNA"/>
</dbReference>
<dbReference type="Pfam" id="PF00105">
    <property type="entry name" value="zf-C4"/>
    <property type="match status" value="1"/>
</dbReference>
<dbReference type="AlphaFoldDB" id="A0A6V7X4W7"/>
<comment type="function">
    <text evidence="11">Orphan nuclear receptor.</text>
</comment>
<evidence type="ECO:0000256" key="3">
    <source>
        <dbReference type="ARBA" id="ARBA00022723"/>
    </source>
</evidence>
<dbReference type="SMART" id="SM00430">
    <property type="entry name" value="HOLI"/>
    <property type="match status" value="1"/>
</dbReference>
<dbReference type="CDD" id="cd06960">
    <property type="entry name" value="NR_DBD_HNF4A"/>
    <property type="match status" value="1"/>
</dbReference>
<evidence type="ECO:0000259" key="14">
    <source>
        <dbReference type="PROSITE" id="PS51843"/>
    </source>
</evidence>
<evidence type="ECO:0000256" key="12">
    <source>
        <dbReference type="SAM" id="MobiDB-lite"/>
    </source>
</evidence>
<dbReference type="PRINTS" id="PR00047">
    <property type="entry name" value="STROIDFINGER"/>
</dbReference>
<comment type="caution">
    <text evidence="15">The sequence shown here is derived from an EMBL/GenBank/DDBJ whole genome shotgun (WGS) entry which is preliminary data.</text>
</comment>
<dbReference type="SUPFAM" id="SSF48508">
    <property type="entry name" value="Nuclear receptor ligand-binding domain"/>
    <property type="match status" value="1"/>
</dbReference>
<dbReference type="SUPFAM" id="SSF57716">
    <property type="entry name" value="Glucocorticoid receptor-like (DNA-binding domain)"/>
    <property type="match status" value="1"/>
</dbReference>
<keyword evidence="3" id="KW-0479">Metal-binding</keyword>
<sequence length="830" mass="91361">MEHSAISMAAMSTTTATNNLILESGICSVCGDKSAGRHYGVMACYGCKGFFRRTIRSKQSYNCRFQKRCSIDKDQRNACRFCRFQRCLQVGMEVTAIRPDRDVIGKQKNPRKKKLLLLQQNKPENLKTKNKNKRGDNNNNFCCIPSPGAESNSSQQEDLLLGVFMDIHSKAGEGSLFPSTTTNNERFFNNSLLLSPSNNNNNNSSPPFVELAIGISVPNTSAIQLRRNIKPDPEVSLFMLLQNPQTLAEYSLEEPISPIEPGRLACGQIFSAAMRKYVLMCVDWVNAIFLMANLDSPKEKLDLLKNSFAAFCTFEQAATTASLNNSTQNSPLNQLFLCNGSVLPREFSSSSSTSTQQQQQQQWMIGGDSSLLANNLVGRVLDDLVIPLRKLCLSEQERVALTALILLDGDSRSSLGDPESGEHCGLYQIKDKLQNALFQHVRERCDQSINRASSRFANILLLLPAVAKVSSLYLENVQLARMFGKQSLNPLLSEIFDNNGGGNNNNNYLLEQQQQLNNEDFLINSPPLCQPISSGSCKSNTSSSSSSSTSSSSGCSSSNSCVNRSTTTTTNNNNFGFSNAFNTTSQQIELLDHQQHIHHSSSSINSSSSSTANNVYTNNGQQLLCGMEQLLLAPVYQPETQISELSSPEANNQQNNSFVSLTSNMETGGEINGKNNETNIINSDYFGELFSDIGNNIITDNECISTTNTEIRGGEKQKEEAINIGGGGGVIDRANNWRQQKQYRSLQVESDCVGNISRHGPRHMSACSPPLSTQSCSIGGAFYQVQQHQQQQYFFVNTPPPQMINNGNNNTQQQQQTPCSAGPYLSAFKY</sequence>
<accession>A0A6V7X4W7</accession>
<feature type="region of interest" description="Disordered" evidence="12">
    <location>
        <begin position="594"/>
        <end position="613"/>
    </location>
</feature>
<comment type="similarity">
    <text evidence="2">Belongs to the nuclear hormone receptor family.</text>
</comment>
<dbReference type="InterPro" id="IPR013088">
    <property type="entry name" value="Znf_NHR/GATA"/>
</dbReference>
<dbReference type="Gene3D" id="1.10.565.10">
    <property type="entry name" value="Retinoid X Receptor"/>
    <property type="match status" value="1"/>
</dbReference>
<evidence type="ECO:0000313" key="15">
    <source>
        <dbReference type="EMBL" id="CAD2194338.1"/>
    </source>
</evidence>
<evidence type="ECO:0000256" key="4">
    <source>
        <dbReference type="ARBA" id="ARBA00022771"/>
    </source>
</evidence>
<dbReference type="GO" id="GO:0000978">
    <property type="term" value="F:RNA polymerase II cis-regulatory region sequence-specific DNA binding"/>
    <property type="evidence" value="ECO:0007669"/>
    <property type="project" value="InterPro"/>
</dbReference>
<dbReference type="Pfam" id="PF00104">
    <property type="entry name" value="Hormone_recep"/>
    <property type="match status" value="1"/>
</dbReference>
<feature type="domain" description="NR LBD" evidence="14">
    <location>
        <begin position="239"/>
        <end position="499"/>
    </location>
</feature>
<dbReference type="PANTHER" id="PTHR47519:SF5">
    <property type="entry name" value="NUCLEAR HORMONE RECEPTOR E75"/>
    <property type="match status" value="1"/>
</dbReference>
<feature type="region of interest" description="Disordered" evidence="12">
    <location>
        <begin position="540"/>
        <end position="563"/>
    </location>
</feature>
<dbReference type="Proteomes" id="UP000580250">
    <property type="component" value="Unassembled WGS sequence"/>
</dbReference>
<dbReference type="InterPro" id="IPR052496">
    <property type="entry name" value="Orphan_Nuclear_Rcpt"/>
</dbReference>
<dbReference type="PANTHER" id="PTHR47519">
    <property type="entry name" value="NUCLEAR HORMONE RECEPTOR FAMILY MEMBER NHR-31-RELATED"/>
    <property type="match status" value="1"/>
</dbReference>
<keyword evidence="6" id="KW-0805">Transcription regulation</keyword>
<dbReference type="FunFam" id="3.30.50.10:FF:000030">
    <property type="entry name" value="Nuclear Hormone Receptor family"/>
    <property type="match status" value="1"/>
</dbReference>
<dbReference type="InterPro" id="IPR001628">
    <property type="entry name" value="Znf_hrmn_rcpt"/>
</dbReference>
<dbReference type="PROSITE" id="PS00031">
    <property type="entry name" value="NUCLEAR_REC_DBD_1"/>
    <property type="match status" value="1"/>
</dbReference>
<evidence type="ECO:0000256" key="1">
    <source>
        <dbReference type="ARBA" id="ARBA00004123"/>
    </source>
</evidence>
<evidence type="ECO:0000256" key="6">
    <source>
        <dbReference type="ARBA" id="ARBA00023015"/>
    </source>
</evidence>
<evidence type="ECO:0000313" key="16">
    <source>
        <dbReference type="Proteomes" id="UP000580250"/>
    </source>
</evidence>
<keyword evidence="10" id="KW-0539">Nucleus</keyword>
<dbReference type="InterPro" id="IPR035500">
    <property type="entry name" value="NHR-like_dom_sf"/>
</dbReference>
<dbReference type="GO" id="GO:0008270">
    <property type="term" value="F:zinc ion binding"/>
    <property type="evidence" value="ECO:0007669"/>
    <property type="project" value="UniProtKB-KW"/>
</dbReference>
<gene>
    <name evidence="15" type="ORF">MENT_LOCUS47349</name>
</gene>
<dbReference type="PROSITE" id="PS51843">
    <property type="entry name" value="NR_LBD"/>
    <property type="match status" value="1"/>
</dbReference>
<feature type="compositionally biased region" description="Low complexity" evidence="12">
    <location>
        <begin position="600"/>
        <end position="610"/>
    </location>
</feature>
<evidence type="ECO:0000256" key="8">
    <source>
        <dbReference type="ARBA" id="ARBA00023163"/>
    </source>
</evidence>
<name>A0A6V7X4W7_MELEN</name>
<dbReference type="OrthoDB" id="5771769at2759"/>
<protein>
    <submittedName>
        <fullName evidence="15">Uncharacterized protein</fullName>
    </submittedName>
</protein>
<dbReference type="InterPro" id="IPR049636">
    <property type="entry name" value="HNF4-like_DBD"/>
</dbReference>
<evidence type="ECO:0000256" key="2">
    <source>
        <dbReference type="ARBA" id="ARBA00005993"/>
    </source>
</evidence>
<dbReference type="InterPro" id="IPR000536">
    <property type="entry name" value="Nucl_hrmn_rcpt_lig-bd"/>
</dbReference>
<evidence type="ECO:0000256" key="5">
    <source>
        <dbReference type="ARBA" id="ARBA00022833"/>
    </source>
</evidence>
<dbReference type="GO" id="GO:0003700">
    <property type="term" value="F:DNA-binding transcription factor activity"/>
    <property type="evidence" value="ECO:0007669"/>
    <property type="project" value="InterPro"/>
</dbReference>
<evidence type="ECO:0000256" key="11">
    <source>
        <dbReference type="ARBA" id="ARBA00037512"/>
    </source>
</evidence>
<comment type="subcellular location">
    <subcellularLocation>
        <location evidence="1">Nucleus</location>
    </subcellularLocation>
</comment>
<dbReference type="Gene3D" id="3.30.50.10">
    <property type="entry name" value="Erythroid Transcription Factor GATA-1, subunit A"/>
    <property type="match status" value="1"/>
</dbReference>
<evidence type="ECO:0000259" key="13">
    <source>
        <dbReference type="PROSITE" id="PS51030"/>
    </source>
</evidence>
<keyword evidence="4" id="KW-0863">Zinc-finger</keyword>
<evidence type="ECO:0000256" key="10">
    <source>
        <dbReference type="ARBA" id="ARBA00023242"/>
    </source>
</evidence>
<dbReference type="GO" id="GO:0005634">
    <property type="term" value="C:nucleus"/>
    <property type="evidence" value="ECO:0007669"/>
    <property type="project" value="UniProtKB-SubCell"/>
</dbReference>